<organism evidence="2 3">
    <name type="scientific">Caenorhabditis tropicalis</name>
    <dbReference type="NCBI Taxonomy" id="1561998"/>
    <lineage>
        <taxon>Eukaryota</taxon>
        <taxon>Metazoa</taxon>
        <taxon>Ecdysozoa</taxon>
        <taxon>Nematoda</taxon>
        <taxon>Chromadorea</taxon>
        <taxon>Rhabditida</taxon>
        <taxon>Rhabditina</taxon>
        <taxon>Rhabditomorpha</taxon>
        <taxon>Rhabditoidea</taxon>
        <taxon>Rhabditidae</taxon>
        <taxon>Peloderinae</taxon>
        <taxon>Caenorhabditis</taxon>
    </lineage>
</organism>
<evidence type="ECO:0000256" key="1">
    <source>
        <dbReference type="SAM" id="MobiDB-lite"/>
    </source>
</evidence>
<reference evidence="3" key="1">
    <citation type="submission" date="2016-11" db="UniProtKB">
        <authorList>
            <consortium name="WormBaseParasite"/>
        </authorList>
    </citation>
    <scope>IDENTIFICATION</scope>
</reference>
<proteinExistence type="predicted"/>
<keyword evidence="2" id="KW-1185">Reference proteome</keyword>
<dbReference type="WBParaSite" id="Csp11.Scaffold629.g9054.t1">
    <property type="protein sequence ID" value="Csp11.Scaffold629.g9054.t1"/>
    <property type="gene ID" value="Csp11.Scaffold629.g9054"/>
</dbReference>
<accession>A0A1I7UGD4</accession>
<protein>
    <submittedName>
        <fullName evidence="3">Lipoprotein</fullName>
    </submittedName>
</protein>
<feature type="compositionally biased region" description="Basic and acidic residues" evidence="1">
    <location>
        <begin position="48"/>
        <end position="74"/>
    </location>
</feature>
<name>A0A1I7UGD4_9PELO</name>
<feature type="region of interest" description="Disordered" evidence="1">
    <location>
        <begin position="1"/>
        <end position="20"/>
    </location>
</feature>
<evidence type="ECO:0000313" key="2">
    <source>
        <dbReference type="Proteomes" id="UP000095282"/>
    </source>
</evidence>
<evidence type="ECO:0000313" key="3">
    <source>
        <dbReference type="WBParaSite" id="Csp11.Scaffold629.g9054.t1"/>
    </source>
</evidence>
<dbReference type="AlphaFoldDB" id="A0A1I7UGD4"/>
<dbReference type="Proteomes" id="UP000095282">
    <property type="component" value="Unplaced"/>
</dbReference>
<feature type="region of interest" description="Disordered" evidence="1">
    <location>
        <begin position="48"/>
        <end position="80"/>
    </location>
</feature>
<feature type="compositionally biased region" description="Basic and acidic residues" evidence="1">
    <location>
        <begin position="8"/>
        <end position="17"/>
    </location>
</feature>
<sequence length="80" mass="9125">MSDCQQNRCDKQEHKGQGMEFADLHNMTNKDDKKPLDAIFQEERLGMHKDDGHCKSGESCDQKKKECDGKKDCGMKQGGY</sequence>